<keyword evidence="2" id="KW-0489">Methyltransferase</keyword>
<keyword evidence="3" id="KW-1185">Reference proteome</keyword>
<evidence type="ECO:0000259" key="1">
    <source>
        <dbReference type="Pfam" id="PF08241"/>
    </source>
</evidence>
<dbReference type="GO" id="GO:0008757">
    <property type="term" value="F:S-adenosylmethionine-dependent methyltransferase activity"/>
    <property type="evidence" value="ECO:0007669"/>
    <property type="project" value="InterPro"/>
</dbReference>
<protein>
    <submittedName>
        <fullName evidence="2">Methyltransferase domain-containing protein</fullName>
    </submittedName>
</protein>
<keyword evidence="2" id="KW-0808">Transferase</keyword>
<accession>A0A975SKH5</accession>
<dbReference type="Proteomes" id="UP000683428">
    <property type="component" value="Chromosome"/>
</dbReference>
<dbReference type="Pfam" id="PF08241">
    <property type="entry name" value="Methyltransf_11"/>
    <property type="match status" value="1"/>
</dbReference>
<evidence type="ECO:0000313" key="2">
    <source>
        <dbReference type="EMBL" id="QWT47933.1"/>
    </source>
</evidence>
<dbReference type="AlphaFoldDB" id="A0A975SKH5"/>
<evidence type="ECO:0000313" key="3">
    <source>
        <dbReference type="Proteomes" id="UP000683428"/>
    </source>
</evidence>
<dbReference type="EMBL" id="CP064782">
    <property type="protein sequence ID" value="QWT47933.1"/>
    <property type="molecule type" value="Genomic_DNA"/>
</dbReference>
<sequence length="255" mass="28823">MKLYVGSRDYKPEGFLSVDIDPQWNPDIVGDITHLDNIQDESVDEIIASHVLEHLAWPDSFVALCEFQRILKPEGVLQIAIPDAGLLAELISSKKSSWHSMGLLFGVGRIFNKFEAHQFSYTLGMMTDLLNLLGFSEFEHWNSDVSDASNGWQPIIDGARIAISLNIKSKKVRAPLVSPAELKIQFRNSMLSAVEEIIQRAAQNSDIQEEGNSSRILFQSLHFQLIDARQRIKYLEQQKSSSLALFYQALKKLFS</sequence>
<dbReference type="InterPro" id="IPR013216">
    <property type="entry name" value="Methyltransf_11"/>
</dbReference>
<proteinExistence type="predicted"/>
<dbReference type="KEGG" id="aiq:Azoinq_08590"/>
<name>A0A975SKH5_9RHOO</name>
<reference evidence="2" key="1">
    <citation type="submission" date="2020-11" db="EMBL/GenBank/DDBJ databases">
        <title>Azospira inquinata sp. nov.</title>
        <authorList>
            <person name="Moe W.M."/>
            <person name="Mikes M.C."/>
        </authorList>
    </citation>
    <scope>NUCLEOTIDE SEQUENCE</scope>
    <source>
        <strain evidence="2">Azo-3</strain>
    </source>
</reference>
<dbReference type="RefSeq" id="WP_216129994.1">
    <property type="nucleotide sequence ID" value="NZ_CP064782.1"/>
</dbReference>
<gene>
    <name evidence="2" type="ORF">Azoinq_08590</name>
</gene>
<feature type="domain" description="Methyltransferase type 11" evidence="1">
    <location>
        <begin position="28"/>
        <end position="77"/>
    </location>
</feature>
<organism evidence="2 3">
    <name type="scientific">Azospira inquinata</name>
    <dbReference type="NCBI Taxonomy" id="2785627"/>
    <lineage>
        <taxon>Bacteria</taxon>
        <taxon>Pseudomonadati</taxon>
        <taxon>Pseudomonadota</taxon>
        <taxon>Betaproteobacteria</taxon>
        <taxon>Rhodocyclales</taxon>
        <taxon>Rhodocyclaceae</taxon>
        <taxon>Azospira</taxon>
    </lineage>
</organism>
<dbReference type="GO" id="GO:0032259">
    <property type="term" value="P:methylation"/>
    <property type="evidence" value="ECO:0007669"/>
    <property type="project" value="UniProtKB-KW"/>
</dbReference>